<sequence length="619" mass="69045">MERENEGRGGQMEKEEERGGGEVVRIFVGGLGERVSRDDILKMFSSSSSSSLGVIQALEFVRSKGRCFAFLDLLPSSPHSLSKFFSTYSGCLWKGGRLRLERAKEHYLARLRREWDEDFQASILADPPAPNRIMESPSKNKKLLISDKNKKLRIFFPRLNKVKSIPFTGTGKHKYSFRRAEGPSLPTYFCDCEEHSHTSHDAKEDLNPVLEDSSHFVISKQELDMMNSVMNKLFEKDNVAKVLSSEIELAEKEDSFIPALNEPQLEENEEYSSEKDDDLIINVVNRGQQTSLSYQSRVNERQVSESKPTQDLLKKKRKNTASPSKKRKSGLHDQKVPNKSASDPTEPESRANLWTSSSGLEPGDAILDIQQSVLSLSQSKKSSWRELLGDKGNNAFNILDILQRVSTNQEEQSKSSELHSSIDCKHNMLLSNEDQKGKQGRTNVVEEPAENLPVKPDSASSKSGRGSAWLHKFSWTQLVGGNNSSSFSITQILPDVPFEMQGPTKNGSTKVNNPACIKHSNTFDVDRSGTTADDSIDLEMGNKGVIPSTLQISQPIVIANKSSPPVVQQMQNSVAKQICNKDTSIGETCSFMRTTASMRDWTNTKAAISGSHKRKRIGR</sequence>
<keyword evidence="1" id="KW-0694">RNA-binding</keyword>
<feature type="compositionally biased region" description="Basic residues" evidence="2">
    <location>
        <begin position="314"/>
        <end position="329"/>
    </location>
</feature>
<dbReference type="InterPro" id="IPR012677">
    <property type="entry name" value="Nucleotide-bd_a/b_plait_sf"/>
</dbReference>
<dbReference type="AlphaFoldDB" id="A0A2P2J8L9"/>
<name>A0A2P2J8L9_RHIMU</name>
<evidence type="ECO:0000259" key="3">
    <source>
        <dbReference type="PROSITE" id="PS50102"/>
    </source>
</evidence>
<feature type="region of interest" description="Disordered" evidence="2">
    <location>
        <begin position="292"/>
        <end position="360"/>
    </location>
</feature>
<dbReference type="PROSITE" id="PS50102">
    <property type="entry name" value="RRM"/>
    <property type="match status" value="1"/>
</dbReference>
<dbReference type="PANTHER" id="PTHR23099">
    <property type="entry name" value="TRANSCRIPTIONAL REGULATOR"/>
    <property type="match status" value="1"/>
</dbReference>
<dbReference type="Gene3D" id="3.30.70.330">
    <property type="match status" value="1"/>
</dbReference>
<reference evidence="4" key="1">
    <citation type="submission" date="2018-02" db="EMBL/GenBank/DDBJ databases">
        <title>Rhizophora mucronata_Transcriptome.</title>
        <authorList>
            <person name="Meera S.P."/>
            <person name="Sreeshan A."/>
            <person name="Augustine A."/>
        </authorList>
    </citation>
    <scope>NUCLEOTIDE SEQUENCE</scope>
    <source>
        <tissue evidence="4">Leaf</tissue>
    </source>
</reference>
<evidence type="ECO:0000313" key="4">
    <source>
        <dbReference type="EMBL" id="MBW89824.1"/>
    </source>
</evidence>
<feature type="domain" description="RRM" evidence="3">
    <location>
        <begin position="24"/>
        <end position="105"/>
    </location>
</feature>
<organism evidence="4">
    <name type="scientific">Rhizophora mucronata</name>
    <name type="common">Asiatic mangrove</name>
    <dbReference type="NCBI Taxonomy" id="61149"/>
    <lineage>
        <taxon>Eukaryota</taxon>
        <taxon>Viridiplantae</taxon>
        <taxon>Streptophyta</taxon>
        <taxon>Embryophyta</taxon>
        <taxon>Tracheophyta</taxon>
        <taxon>Spermatophyta</taxon>
        <taxon>Magnoliopsida</taxon>
        <taxon>eudicotyledons</taxon>
        <taxon>Gunneridae</taxon>
        <taxon>Pentapetalae</taxon>
        <taxon>rosids</taxon>
        <taxon>fabids</taxon>
        <taxon>Malpighiales</taxon>
        <taxon>Rhizophoraceae</taxon>
        <taxon>Rhizophora</taxon>
    </lineage>
</organism>
<dbReference type="PANTHER" id="PTHR23099:SF0">
    <property type="entry name" value="GERM CELL NUCLEAR ACIDIC PROTEIN"/>
    <property type="match status" value="1"/>
</dbReference>
<dbReference type="InterPro" id="IPR035979">
    <property type="entry name" value="RBD_domain_sf"/>
</dbReference>
<feature type="region of interest" description="Disordered" evidence="2">
    <location>
        <begin position="431"/>
        <end position="463"/>
    </location>
</feature>
<dbReference type="SUPFAM" id="SSF54928">
    <property type="entry name" value="RNA-binding domain, RBD"/>
    <property type="match status" value="1"/>
</dbReference>
<accession>A0A2P2J8L9</accession>
<dbReference type="GO" id="GO:0005634">
    <property type="term" value="C:nucleus"/>
    <property type="evidence" value="ECO:0007669"/>
    <property type="project" value="TreeGrafter"/>
</dbReference>
<dbReference type="EMBL" id="GGEC01009341">
    <property type="protein sequence ID" value="MBW89824.1"/>
    <property type="molecule type" value="Transcribed_RNA"/>
</dbReference>
<dbReference type="GO" id="GO:0003723">
    <property type="term" value="F:RNA binding"/>
    <property type="evidence" value="ECO:0007669"/>
    <property type="project" value="UniProtKB-UniRule"/>
</dbReference>
<protein>
    <recommendedName>
        <fullName evidence="3">RRM domain-containing protein</fullName>
    </recommendedName>
</protein>
<feature type="compositionally biased region" description="Acidic residues" evidence="2">
    <location>
        <begin position="264"/>
        <end position="278"/>
    </location>
</feature>
<evidence type="ECO:0000256" key="2">
    <source>
        <dbReference type="SAM" id="MobiDB-lite"/>
    </source>
</evidence>
<feature type="region of interest" description="Disordered" evidence="2">
    <location>
        <begin position="1"/>
        <end position="20"/>
    </location>
</feature>
<dbReference type="InterPro" id="IPR000504">
    <property type="entry name" value="RRM_dom"/>
</dbReference>
<feature type="region of interest" description="Disordered" evidence="2">
    <location>
        <begin position="258"/>
        <end position="278"/>
    </location>
</feature>
<proteinExistence type="predicted"/>
<evidence type="ECO:0000256" key="1">
    <source>
        <dbReference type="PROSITE-ProRule" id="PRU00176"/>
    </source>
</evidence>